<feature type="coiled-coil region" evidence="2">
    <location>
        <begin position="399"/>
        <end position="426"/>
    </location>
</feature>
<keyword evidence="1" id="KW-0862">Zinc</keyword>
<dbReference type="GO" id="GO:0007076">
    <property type="term" value="P:mitotic chromosome condensation"/>
    <property type="evidence" value="ECO:0007669"/>
    <property type="project" value="TreeGrafter"/>
</dbReference>
<feature type="compositionally biased region" description="Acidic residues" evidence="3">
    <location>
        <begin position="2316"/>
        <end position="2325"/>
    </location>
</feature>
<evidence type="ECO:0000256" key="3">
    <source>
        <dbReference type="SAM" id="MobiDB-lite"/>
    </source>
</evidence>
<reference evidence="5" key="1">
    <citation type="submission" date="2020-11" db="EMBL/GenBank/DDBJ databases">
        <authorList>
            <person name="Tran Van P."/>
        </authorList>
    </citation>
    <scope>NUCLEOTIDE SEQUENCE</scope>
</reference>
<name>A0A7R9BL73_9CRUS</name>
<sequence>MSEALSLSVILHKWMRDLKLVKSSEGPSIGSNHFLELLIRLKKKPNLLLQKRQQDATSASNFRSVLLEVKSAFISDLKFDTESLLKEEWNEAKGKLALAILCMCCIILKDLDSPLLKALHGMPSDHQKVIERALSALNVDSEKLTDILFDEVLSCGKERCDQSPESSRGIKRKSCDWIKSPLSKFWDSPHSRILSSEKRRTAKLETVRSELRNARSENDELIKRLEELETEKKFDASRIQALESSLKSAKHDYKTLETLLVKSDGSGSEEMEEKLDRILSQLREAKDDFKAEKEFRALVESRELAANEKIEKMQLSVTKLTEERDSALRAMEEIDALSEHALSAEAELRHQVAALTEHGKKLEEELDMYHNDAQPKKSRRSPSPLEEGEDLTCVLEEKINDLTNELRNAKSEFEKVSNERAELSSKFESQVKSAAEKARFISTLTSETKRLKVDMANQRNAYDSKVANLEMRLAKATKEKNTATLALQDLHETCDEQVTKINSLEKQVAEKTALEMEIKNLKAAQKSTEEKMKIKEMESASAAHSAKEVEESDNHIHAEILSLRQSLSESDEVRQQLASELKDANNGFAQAQKQLCEVRARLAQIEEQNASDKRDLQAKIDAAQLQFEEKNGLLEQATRRLEESDEARQELISELLDTRNSYASFQEKMNTIRSAHGKEREDMQKATADLKDSLEAASSKLKEQESKINALLAELNKTREEKNEIEVEVVKIRETELQMKGEIAAVQSSLDSVRKESTDSLEDLMRLRLENQRLTNENGDLEAKISCIVGLVSDFCRSNLMGPEVGEINEKLVEIFREFARLSSELDKEKHCVEALQKSIEEFEELKRMAVEKENSSMEEIDRLVTELSNMKHQLRSTKDVLMSTRDQHQKEREQWVKANFDVQKKLDESLRVAQVDANDFTEAEEKMSSLLNALNKKNGELQDLRLELEEVRSKKLKAENELLDMQMRVDCLENEIRELETSRESQQLRDEVGDEEVDRMRSELEEVRVQLTEFQEMLEAAQCDRNRREYEREELVRANYELRQQLDEERQESDNLRSNLEAENSNLAEQVKSLETSRAELLEEIDKSNLNISRMSPEVEDLREKLNSLEADQQNAKQAFLQFAAKFKIVVSPETMNSAGFAVDFVDMFTSLMESVRTEIKNAQNENYQLKGDKKSLEKKMEELEARKDAEMKKREFDLKEFTKNRMREVSESLAMDEEKFERRIREKDEKLSKLVREKNDMAAKCERVAQKLEELRLSRDAVSRNDSNWQEEKTELLQKYADLRALHDRTMTAKRALEMKVENLNREKSVLEASAKLAEMRLAERTKSKSASSFGTHKENEYETISYGDDVENHVYANIGRPMSKSNSASTVFSRTLSCSSVRPLACEDEEGEVLTSTALSEVARTAAIQKRIEEFTNKLGTSDVGNNSVLAESGTLKKPCTKSHRRSRSLSPPSRKPLQALCGNSGNRPSPLKQNESIDLDGSTASTSSVTSNGSRRGRKSLLQTSYTKPGLPTPGKNCSVNALRSRVRKSQKRTELNNTPQSLERVLRRRSGLKAVLDGESVALVDANTRTAKNKKAQIFRNPFRGIPAMETPRSLLKVSSSRETETHDVSPDVIVWDSKATPLRSAPRRVIDRERTDSPWQSNASSAAESPVSTRSPHMTLTSLRSRSFTPRARPAGEMLDMKSLLESPVVGSDARKCSVDMMPDDDDDLLNCLDDFEMSQMADRTSVRSEVDDFESTPNEEDEDLLKCVKFLDAKEMSEGVFRKPAVVDKAPKQSRSATVDFDDDELDDETTQGMLEACLQAEASRFYSEVASTSPGIDQEFRVSEQKHQLSFFLQFQSTGGTNAKFKRVIQQRSVEIDMEQCLEAASYDTCPDVLPDALESTDDNVMLFEGTSGLKEEPILETREDSGYLGCERDSPGVLGFSSPGSTVELPSADDSPPRADYPAKQIQPSDLINDAVAYSCGSLYSCYERAAANPGSLAYQAQVKQHEYLRALEEKMTSICSSDEASSKTSEEIQSFTDEKAERDEMQKVDGGFSIFSPEHGQEEHLGTPIKMEIDFVSSDREEISSSRVECPLEVTRSSLSEHPDAISEIIAEDGGSITDTPSASSDPICKEMAFETDFIDDVKFEVDPVTVEPSHCNTPEDNIGVVPESNEYLIATLSAASSSADSASSCTSSDSGDDPNIKSAPKLVKTPKNKLFLQQLFGSSDSEDDLKVHCDDELFEDVEHEENAAESQQDVSPMDADDNETSSMSERKKRALEIFRNSLNRTSAAPEPKSAKESFSTCKKRITGPQKSGVETDDESNKALEDGEISDDNDDVLVPLPRKLASSTSTVNPVRKQRSSGKGLCGAAPPGYLPHMPTIAQAPVIPQVPILPNFLNPANPLTAGVPNPYMFPMGAFGAGKRLAALSGDLVNGGVPQATAVDPGGRNGQVCPYFEMKGDCPMGRECKFIHQMGPTRSTDASMQFLSMMQAMAMPYPMMQQLMVPRIPAMMPMPKLPRIPRELLHPMNERPRPNSRGNNSRDDWTEENNRSPEPDVDTGTTGNRSPEENPNPATRANVGILLRANHQLPLPTLRLMTALPMTAVPENYLPIECRTAIDPVEIPATRNVVTVHLTVTVDMPRKIVRKKEEGTGDLHGKDTGIDIIDGDSHARRLQHWRCILQKTVLMLRVHRVNKMRL</sequence>
<feature type="compositionally biased region" description="Basic and acidic residues" evidence="3">
    <location>
        <begin position="2014"/>
        <end position="2033"/>
    </location>
</feature>
<dbReference type="SMART" id="SM00356">
    <property type="entry name" value="ZnF_C3H1"/>
    <property type="match status" value="1"/>
</dbReference>
<feature type="compositionally biased region" description="Low complexity" evidence="3">
    <location>
        <begin position="1452"/>
        <end position="1461"/>
    </location>
</feature>
<protein>
    <recommendedName>
        <fullName evidence="4">C3H1-type domain-containing protein</fullName>
    </recommendedName>
</protein>
<feature type="compositionally biased region" description="Basic residues" evidence="3">
    <location>
        <begin position="1442"/>
        <end position="1451"/>
    </location>
</feature>
<keyword evidence="6" id="KW-1185">Reference proteome</keyword>
<keyword evidence="2" id="KW-0175">Coiled coil</keyword>
<feature type="coiled-coil region" evidence="2">
    <location>
        <begin position="921"/>
        <end position="1120"/>
    </location>
</feature>
<evidence type="ECO:0000259" key="4">
    <source>
        <dbReference type="PROSITE" id="PS50103"/>
    </source>
</evidence>
<dbReference type="GO" id="GO:0000796">
    <property type="term" value="C:condensin complex"/>
    <property type="evidence" value="ECO:0007669"/>
    <property type="project" value="TreeGrafter"/>
</dbReference>
<evidence type="ECO:0000313" key="5">
    <source>
        <dbReference type="EMBL" id="CAD7276593.1"/>
    </source>
</evidence>
<feature type="region of interest" description="Disordered" evidence="3">
    <location>
        <begin position="370"/>
        <end position="389"/>
    </location>
</feature>
<evidence type="ECO:0000313" key="6">
    <source>
        <dbReference type="Proteomes" id="UP000678499"/>
    </source>
</evidence>
<dbReference type="GO" id="GO:0000793">
    <property type="term" value="C:condensed chromosome"/>
    <property type="evidence" value="ECO:0007669"/>
    <property type="project" value="TreeGrafter"/>
</dbReference>
<feature type="region of interest" description="Disordered" evidence="3">
    <location>
        <begin position="1438"/>
        <end position="1523"/>
    </location>
</feature>
<dbReference type="GO" id="GO:0000785">
    <property type="term" value="C:chromatin"/>
    <property type="evidence" value="ECO:0007669"/>
    <property type="project" value="TreeGrafter"/>
</dbReference>
<feature type="coiled-coil region" evidence="2">
    <location>
        <begin position="574"/>
        <end position="654"/>
    </location>
</feature>
<organism evidence="5">
    <name type="scientific">Notodromas monacha</name>
    <dbReference type="NCBI Taxonomy" id="399045"/>
    <lineage>
        <taxon>Eukaryota</taxon>
        <taxon>Metazoa</taxon>
        <taxon>Ecdysozoa</taxon>
        <taxon>Arthropoda</taxon>
        <taxon>Crustacea</taxon>
        <taxon>Oligostraca</taxon>
        <taxon>Ostracoda</taxon>
        <taxon>Podocopa</taxon>
        <taxon>Podocopida</taxon>
        <taxon>Cypridocopina</taxon>
        <taxon>Cypridoidea</taxon>
        <taxon>Cyprididae</taxon>
        <taxon>Notodromas</taxon>
    </lineage>
</organism>
<feature type="domain" description="C3H1-type" evidence="4">
    <location>
        <begin position="2434"/>
        <end position="2462"/>
    </location>
</feature>
<feature type="region of interest" description="Disordered" evidence="3">
    <location>
        <begin position="1636"/>
        <end position="1665"/>
    </location>
</feature>
<gene>
    <name evidence="5" type="ORF">NMOB1V02_LOCUS4349</name>
</gene>
<feature type="coiled-coil region" evidence="2">
    <location>
        <begin position="826"/>
        <end position="856"/>
    </location>
</feature>
<feature type="coiled-coil region" evidence="2">
    <location>
        <begin position="459"/>
        <end position="538"/>
    </location>
</feature>
<feature type="compositionally biased region" description="Basic and acidic residues" evidence="3">
    <location>
        <begin position="2527"/>
        <end position="2541"/>
    </location>
</feature>
<proteinExistence type="predicted"/>
<feature type="region of interest" description="Disordered" evidence="3">
    <location>
        <begin position="2234"/>
        <end position="2326"/>
    </location>
</feature>
<feature type="zinc finger region" description="C3H1-type" evidence="1">
    <location>
        <begin position="2434"/>
        <end position="2462"/>
    </location>
</feature>
<feature type="coiled-coil region" evidence="2">
    <location>
        <begin position="1147"/>
        <end position="1323"/>
    </location>
</feature>
<dbReference type="GO" id="GO:0008270">
    <property type="term" value="F:zinc ion binding"/>
    <property type="evidence" value="ECO:0007669"/>
    <property type="project" value="UniProtKB-KW"/>
</dbReference>
<accession>A0A7R9BL73</accession>
<evidence type="ECO:0000256" key="1">
    <source>
        <dbReference type="PROSITE-ProRule" id="PRU00723"/>
    </source>
</evidence>
<feature type="region of interest" description="Disordered" evidence="3">
    <location>
        <begin position="2011"/>
        <end position="2033"/>
    </location>
</feature>
<feature type="region of interest" description="Disordered" evidence="3">
    <location>
        <begin position="1926"/>
        <end position="1953"/>
    </location>
</feature>
<dbReference type="GO" id="GO:0003682">
    <property type="term" value="F:chromatin binding"/>
    <property type="evidence" value="ECO:0007669"/>
    <property type="project" value="TreeGrafter"/>
</dbReference>
<dbReference type="Proteomes" id="UP000678499">
    <property type="component" value="Unassembled WGS sequence"/>
</dbReference>
<dbReference type="EMBL" id="CAJPEX010000659">
    <property type="protein sequence ID" value="CAG0916745.1"/>
    <property type="molecule type" value="Genomic_DNA"/>
</dbReference>
<dbReference type="PROSITE" id="PS50103">
    <property type="entry name" value="ZF_C3H1"/>
    <property type="match status" value="1"/>
</dbReference>
<dbReference type="PANTHER" id="PTHR43941">
    <property type="entry name" value="STRUCTURAL MAINTENANCE OF CHROMOSOMES PROTEIN 2"/>
    <property type="match status" value="1"/>
</dbReference>
<evidence type="ECO:0000256" key="2">
    <source>
        <dbReference type="SAM" id="Coils"/>
    </source>
</evidence>
<feature type="compositionally biased region" description="Low complexity" evidence="3">
    <location>
        <begin position="2174"/>
        <end position="2184"/>
    </location>
</feature>
<feature type="coiled-coil region" evidence="2">
    <location>
        <begin position="204"/>
        <end position="365"/>
    </location>
</feature>
<feature type="region of interest" description="Disordered" evidence="3">
    <location>
        <begin position="2174"/>
        <end position="2198"/>
    </location>
</feature>
<dbReference type="Gene3D" id="1.20.1170.10">
    <property type="match status" value="2"/>
</dbReference>
<feature type="compositionally biased region" description="Polar residues" evidence="3">
    <location>
        <begin position="1465"/>
        <end position="1498"/>
    </location>
</feature>
<dbReference type="EMBL" id="OA882696">
    <property type="protein sequence ID" value="CAD7276593.1"/>
    <property type="molecule type" value="Genomic_DNA"/>
</dbReference>
<feature type="coiled-coil region" evidence="2">
    <location>
        <begin position="687"/>
        <end position="735"/>
    </location>
</feature>
<dbReference type="PANTHER" id="PTHR43941:SF1">
    <property type="entry name" value="STRUCTURAL MAINTENANCE OF CHROMOSOMES PROTEIN 2"/>
    <property type="match status" value="1"/>
</dbReference>
<feature type="region of interest" description="Disordered" evidence="3">
    <location>
        <begin position="2513"/>
        <end position="2562"/>
    </location>
</feature>
<keyword evidence="1" id="KW-0863">Zinc-finger</keyword>
<feature type="compositionally biased region" description="Polar residues" evidence="3">
    <location>
        <begin position="1643"/>
        <end position="1665"/>
    </location>
</feature>
<keyword evidence="1" id="KW-0479">Metal-binding</keyword>
<dbReference type="InterPro" id="IPR000571">
    <property type="entry name" value="Znf_CCCH"/>
</dbReference>